<dbReference type="InterPro" id="IPR020904">
    <property type="entry name" value="Sc_DH/Rdtase_CS"/>
</dbReference>
<gene>
    <name evidence="5" type="ORF">L8U58_05450</name>
</gene>
<dbReference type="SUPFAM" id="SSF51735">
    <property type="entry name" value="NAD(P)-binding Rossmann-fold domains"/>
    <property type="match status" value="1"/>
</dbReference>
<dbReference type="PROSITE" id="PS00061">
    <property type="entry name" value="ADH_SHORT"/>
    <property type="match status" value="1"/>
</dbReference>
<organism evidence="5 6">
    <name type="scientific">Corynebacterium macclintockiae</name>
    <dbReference type="NCBI Taxonomy" id="2913501"/>
    <lineage>
        <taxon>Bacteria</taxon>
        <taxon>Bacillati</taxon>
        <taxon>Actinomycetota</taxon>
        <taxon>Actinomycetes</taxon>
        <taxon>Mycobacteriales</taxon>
        <taxon>Corynebacteriaceae</taxon>
        <taxon>Corynebacterium</taxon>
    </lineage>
</organism>
<dbReference type="AlphaFoldDB" id="A0A9X3RQD1"/>
<dbReference type="Proteomes" id="UP001146505">
    <property type="component" value="Unassembled WGS sequence"/>
</dbReference>
<dbReference type="EMBL" id="JAKMUV010000004">
    <property type="protein sequence ID" value="MCZ9304984.1"/>
    <property type="molecule type" value="Genomic_DNA"/>
</dbReference>
<feature type="compositionally biased region" description="Polar residues" evidence="4">
    <location>
        <begin position="45"/>
        <end position="56"/>
    </location>
</feature>
<dbReference type="InterPro" id="IPR002347">
    <property type="entry name" value="SDR_fam"/>
</dbReference>
<dbReference type="Gene3D" id="3.40.50.720">
    <property type="entry name" value="NAD(P)-binding Rossmann-like Domain"/>
    <property type="match status" value="1"/>
</dbReference>
<dbReference type="GO" id="GO:0016020">
    <property type="term" value="C:membrane"/>
    <property type="evidence" value="ECO:0007669"/>
    <property type="project" value="TreeGrafter"/>
</dbReference>
<evidence type="ECO:0000313" key="6">
    <source>
        <dbReference type="Proteomes" id="UP001146505"/>
    </source>
</evidence>
<proteinExistence type="inferred from homology"/>
<keyword evidence="2" id="KW-0560">Oxidoreductase</keyword>
<comment type="similarity">
    <text evidence="1 3">Belongs to the short-chain dehydrogenases/reductases (SDR) family.</text>
</comment>
<dbReference type="GO" id="GO:0016491">
    <property type="term" value="F:oxidoreductase activity"/>
    <property type="evidence" value="ECO:0007669"/>
    <property type="project" value="UniProtKB-KW"/>
</dbReference>
<accession>A0A9X3RQD1</accession>
<dbReference type="PANTHER" id="PTHR44196">
    <property type="entry name" value="DEHYDROGENASE/REDUCTASE SDR FAMILY MEMBER 7B"/>
    <property type="match status" value="1"/>
</dbReference>
<dbReference type="InterPro" id="IPR036291">
    <property type="entry name" value="NAD(P)-bd_dom_sf"/>
</dbReference>
<protein>
    <submittedName>
        <fullName evidence="5">SDR family oxidoreductase</fullName>
    </submittedName>
</protein>
<evidence type="ECO:0000256" key="1">
    <source>
        <dbReference type="ARBA" id="ARBA00006484"/>
    </source>
</evidence>
<keyword evidence="6" id="KW-1185">Reference proteome</keyword>
<feature type="region of interest" description="Disordered" evidence="4">
    <location>
        <begin position="45"/>
        <end position="73"/>
    </location>
</feature>
<dbReference type="PRINTS" id="PR00081">
    <property type="entry name" value="GDHRDH"/>
</dbReference>
<dbReference type="Pfam" id="PF00106">
    <property type="entry name" value="adh_short"/>
    <property type="match status" value="1"/>
</dbReference>
<comment type="caution">
    <text evidence="5">The sequence shown here is derived from an EMBL/GenBank/DDBJ whole genome shotgun (WGS) entry which is preliminary data.</text>
</comment>
<dbReference type="PRINTS" id="PR00080">
    <property type="entry name" value="SDRFAMILY"/>
</dbReference>
<evidence type="ECO:0000256" key="3">
    <source>
        <dbReference type="RuleBase" id="RU000363"/>
    </source>
</evidence>
<dbReference type="CDD" id="cd05374">
    <property type="entry name" value="17beta-HSD-like_SDR_c"/>
    <property type="match status" value="1"/>
</dbReference>
<dbReference type="RefSeq" id="WP_269954869.1">
    <property type="nucleotide sequence ID" value="NZ_JAKMUV010000004.1"/>
</dbReference>
<reference evidence="5" key="1">
    <citation type="submission" date="2022-02" db="EMBL/GenBank/DDBJ databases">
        <title>Corynebacterium sp. from urogenital microbiome.</title>
        <authorList>
            <person name="Cappelli E.A."/>
            <person name="Ribeiro T.G."/>
            <person name="Peixe L."/>
        </authorList>
    </citation>
    <scope>NUCLEOTIDE SEQUENCE</scope>
    <source>
        <strain evidence="5">C9Ua_112</strain>
    </source>
</reference>
<sequence>MAKLPSFLPHTSLPAVNGGVAIVTGASSGIGRATVAALAQLKASTHTGARSSTHTGAHSYAPDRIIGTSRNPDTITDPVDGVDYLPLDLADPASIDEFAASALRFGPPTVLVNNAGESQSGPLEELPDDALHRLFEINVLGQVGVTKKILPEMRQRGAGRIVMVGSMLGSFPLAYRSSYVASKAAIKGFAFAARREVRPYGVGISVVEPGSINTGLSARRTKYVDLDGPYGAEFTTMLKNLDNNEANGISAERVAEEILKPITAARPKPLYATGSMAPVVFPLSRVLPTAAMHWLINRKHGL</sequence>
<name>A0A9X3RQD1_9CORY</name>
<evidence type="ECO:0000256" key="2">
    <source>
        <dbReference type="ARBA" id="ARBA00023002"/>
    </source>
</evidence>
<evidence type="ECO:0000256" key="4">
    <source>
        <dbReference type="SAM" id="MobiDB-lite"/>
    </source>
</evidence>
<dbReference type="GeneID" id="301812986"/>
<dbReference type="PANTHER" id="PTHR44196:SF1">
    <property type="entry name" value="DEHYDROGENASE_REDUCTASE SDR FAMILY MEMBER 7B"/>
    <property type="match status" value="1"/>
</dbReference>
<evidence type="ECO:0000313" key="5">
    <source>
        <dbReference type="EMBL" id="MCZ9304984.1"/>
    </source>
</evidence>